<dbReference type="RefSeq" id="WP_071649239.1">
    <property type="nucleotide sequence ID" value="NZ_CP017962.1"/>
</dbReference>
<reference evidence="1 2" key="1">
    <citation type="submission" date="2016-11" db="EMBL/GenBank/DDBJ databases">
        <title>Complete genome sequencing of Virgibacillus halodenitrificans PDB-F2.</title>
        <authorList>
            <person name="Sun Z."/>
            <person name="Zhou Y."/>
            <person name="Li H."/>
        </authorList>
    </citation>
    <scope>NUCLEOTIDE SEQUENCE [LARGE SCALE GENOMIC DNA]</scope>
    <source>
        <strain evidence="1 2">PDB-F2</strain>
    </source>
</reference>
<dbReference type="GeneID" id="71515242"/>
<dbReference type="Proteomes" id="UP000182945">
    <property type="component" value="Chromosome"/>
</dbReference>
<dbReference type="AlphaFoldDB" id="A0AAC9J1V5"/>
<dbReference type="EMBL" id="CP017962">
    <property type="protein sequence ID" value="APC48978.1"/>
    <property type="molecule type" value="Genomic_DNA"/>
</dbReference>
<evidence type="ECO:0000313" key="2">
    <source>
        <dbReference type="Proteomes" id="UP000182945"/>
    </source>
</evidence>
<organism evidence="1 2">
    <name type="scientific">Virgibacillus halodenitrificans</name>
    <name type="common">Bacillus halodenitrificans</name>
    <dbReference type="NCBI Taxonomy" id="1482"/>
    <lineage>
        <taxon>Bacteria</taxon>
        <taxon>Bacillati</taxon>
        <taxon>Bacillota</taxon>
        <taxon>Bacilli</taxon>
        <taxon>Bacillales</taxon>
        <taxon>Bacillaceae</taxon>
        <taxon>Virgibacillus</taxon>
    </lineage>
</organism>
<evidence type="ECO:0000313" key="1">
    <source>
        <dbReference type="EMBL" id="APC48978.1"/>
    </source>
</evidence>
<gene>
    <name evidence="1" type="ORF">BME96_12595</name>
</gene>
<sequence>MRVLVPKKVAEALDYHKEICKGMSPDTIDMILMSIPFSTVHGHALVLKQFAKQKPTLYLQAIANDYEPIVDIEEEVEQMLTDWLNKKYVDDEKTDVKNFARVVTNHIKQKL</sequence>
<name>A0AAC9J1V5_VIRHA</name>
<protein>
    <submittedName>
        <fullName evidence="1">Uncharacterized protein</fullName>
    </submittedName>
</protein>
<dbReference type="KEGG" id="vhl:BME96_12595"/>
<proteinExistence type="predicted"/>
<accession>A0AAC9J1V5</accession>